<dbReference type="Proteomes" id="UP001225316">
    <property type="component" value="Unassembled WGS sequence"/>
</dbReference>
<dbReference type="Pfam" id="PF17782">
    <property type="entry name" value="WHD_DprA"/>
    <property type="match status" value="1"/>
</dbReference>
<evidence type="ECO:0000259" key="2">
    <source>
        <dbReference type="Pfam" id="PF02481"/>
    </source>
</evidence>
<feature type="domain" description="DprA winged helix" evidence="3">
    <location>
        <begin position="311"/>
        <end position="369"/>
    </location>
</feature>
<organism evidence="4 5">
    <name type="scientific">Thalassobacterium maritimum</name>
    <dbReference type="NCBI Taxonomy" id="3041265"/>
    <lineage>
        <taxon>Bacteria</taxon>
        <taxon>Pseudomonadati</taxon>
        <taxon>Verrucomicrobiota</taxon>
        <taxon>Opitutia</taxon>
        <taxon>Puniceicoccales</taxon>
        <taxon>Coraliomargaritaceae</taxon>
        <taxon>Thalassobacterium</taxon>
    </lineage>
</organism>
<gene>
    <name evidence="4" type="primary">dprA</name>
    <name evidence="4" type="ORF">QEH52_06140</name>
</gene>
<dbReference type="PANTHER" id="PTHR43022">
    <property type="entry name" value="PROTEIN SMF"/>
    <property type="match status" value="1"/>
</dbReference>
<dbReference type="Pfam" id="PF02481">
    <property type="entry name" value="DNA_processg_A"/>
    <property type="match status" value="1"/>
</dbReference>
<proteinExistence type="inferred from homology"/>
<evidence type="ECO:0000256" key="1">
    <source>
        <dbReference type="ARBA" id="ARBA00006525"/>
    </source>
</evidence>
<dbReference type="InterPro" id="IPR057666">
    <property type="entry name" value="DrpA_SLOG"/>
</dbReference>
<protein>
    <submittedName>
        <fullName evidence="4">DNA-processing protein DprA</fullName>
    </submittedName>
</protein>
<dbReference type="SUPFAM" id="SSF47781">
    <property type="entry name" value="RuvA domain 2-like"/>
    <property type="match status" value="1"/>
</dbReference>
<keyword evidence="5" id="KW-1185">Reference proteome</keyword>
<dbReference type="InterPro" id="IPR010994">
    <property type="entry name" value="RuvA_2-like"/>
</dbReference>
<comment type="similarity">
    <text evidence="1">Belongs to the DprA/Smf family.</text>
</comment>
<dbReference type="SUPFAM" id="SSF102405">
    <property type="entry name" value="MCP/YpsA-like"/>
    <property type="match status" value="1"/>
</dbReference>
<feature type="domain" description="Smf/DprA SLOG" evidence="2">
    <location>
        <begin position="84"/>
        <end position="291"/>
    </location>
</feature>
<name>A0ABU1ASE5_9BACT</name>
<dbReference type="RefSeq" id="WP_308949216.1">
    <property type="nucleotide sequence ID" value="NZ_JARXHW010000010.1"/>
</dbReference>
<dbReference type="Gene3D" id="3.40.50.450">
    <property type="match status" value="1"/>
</dbReference>
<evidence type="ECO:0000313" key="4">
    <source>
        <dbReference type="EMBL" id="MDQ8207079.1"/>
    </source>
</evidence>
<dbReference type="InterPro" id="IPR041614">
    <property type="entry name" value="DprA_WH"/>
</dbReference>
<accession>A0ABU1ASE5</accession>
<comment type="caution">
    <text evidence="4">The sequence shown here is derived from an EMBL/GenBank/DDBJ whole genome shotgun (WGS) entry which is preliminary data.</text>
</comment>
<evidence type="ECO:0000259" key="3">
    <source>
        <dbReference type="Pfam" id="PF17782"/>
    </source>
</evidence>
<dbReference type="PANTHER" id="PTHR43022:SF1">
    <property type="entry name" value="PROTEIN SMF"/>
    <property type="match status" value="1"/>
</dbReference>
<dbReference type="EMBL" id="JARXHW010000010">
    <property type="protein sequence ID" value="MDQ8207079.1"/>
    <property type="molecule type" value="Genomic_DNA"/>
</dbReference>
<dbReference type="InterPro" id="IPR003488">
    <property type="entry name" value="DprA"/>
</dbReference>
<evidence type="ECO:0000313" key="5">
    <source>
        <dbReference type="Proteomes" id="UP001225316"/>
    </source>
</evidence>
<dbReference type="NCBIfam" id="TIGR00732">
    <property type="entry name" value="dprA"/>
    <property type="match status" value="1"/>
</dbReference>
<sequence length="375" mass="40323">MATALNPRQALLILNGLQHVGPIMLRRLLDAFDHDPVAVLSGDRRKLLQVKGVGEKAASVLTHWAEHFDLSKEVGRMKASGIRFLAQIDSSFPPMLQEMYDPPIGLYWKGAYNIDRPCIAIVGTRRATLYGHSIAKKFAAELSQLGFCIVSGMARGTDTAAHEGALAAGGPTVAVLGCGLDIVYPPENLELYQQIAATGAVASEFPLGRRADRQTFPMRNRVVAGMCEAVIVIESAAAGGSMITARFAGEQGRQIMAVPGRIDQSSSAGCHQLIRDGATMVTSVDDILEELRYARPESKEAELPLGDLDLAAPPGPPLSALEREILDCFKGGELCQPDQISQQLNRASAEVSATLMGLEIKRLISKRADGRFEAH</sequence>
<reference evidence="4 5" key="1">
    <citation type="submission" date="2023-04" db="EMBL/GenBank/DDBJ databases">
        <title>A novel bacteria isolated from coastal sediment.</title>
        <authorList>
            <person name="Liu X.-J."/>
            <person name="Du Z.-J."/>
        </authorList>
    </citation>
    <scope>NUCLEOTIDE SEQUENCE [LARGE SCALE GENOMIC DNA]</scope>
    <source>
        <strain evidence="4 5">SDUM461003</strain>
    </source>
</reference>